<evidence type="ECO:0000313" key="1">
    <source>
        <dbReference type="EMBL" id="CAI9122031.1"/>
    </source>
</evidence>
<sequence>MKRGECLADRALRVFLPWQIHPGRARADQQQGAWIIAGTIRREPDALTHPDVNIGLQGMERIDERVGRVAQKRIAESAAGSGIEIVRKRPEMTRCDPA</sequence>
<name>A0AA35UTX0_9PROT</name>
<protein>
    <submittedName>
        <fullName evidence="1">Uncharacterized protein</fullName>
    </submittedName>
</protein>
<proteinExistence type="predicted"/>
<reference evidence="1" key="1">
    <citation type="submission" date="2023-03" db="EMBL/GenBank/DDBJ databases">
        <authorList>
            <person name="Cleenwerck I."/>
        </authorList>
    </citation>
    <scope>NUCLEOTIDE SEQUENCE</scope>
    <source>
        <strain evidence="1">LMG 32879</strain>
    </source>
</reference>
<dbReference type="AlphaFoldDB" id="A0AA35UTX0"/>
<dbReference type="RefSeq" id="WP_289843868.1">
    <property type="nucleotide sequence ID" value="NZ_CATKSH010000031.1"/>
</dbReference>
<gene>
    <name evidence="1" type="ORF">LMG32879_002887</name>
</gene>
<dbReference type="EMBL" id="CATKSH010000031">
    <property type="protein sequence ID" value="CAI9122031.1"/>
    <property type="molecule type" value="Genomic_DNA"/>
</dbReference>
<dbReference type="Proteomes" id="UP001176960">
    <property type="component" value="Unassembled WGS sequence"/>
</dbReference>
<keyword evidence="2" id="KW-1185">Reference proteome</keyword>
<evidence type="ECO:0000313" key="2">
    <source>
        <dbReference type="Proteomes" id="UP001176960"/>
    </source>
</evidence>
<accession>A0AA35UTX0</accession>
<organism evidence="1 2">
    <name type="scientific">Brytella acorum</name>
    <dbReference type="NCBI Taxonomy" id="2959299"/>
    <lineage>
        <taxon>Bacteria</taxon>
        <taxon>Pseudomonadati</taxon>
        <taxon>Pseudomonadota</taxon>
        <taxon>Alphaproteobacteria</taxon>
        <taxon>Acetobacterales</taxon>
        <taxon>Acetobacteraceae</taxon>
        <taxon>Brytella</taxon>
    </lineage>
</organism>
<comment type="caution">
    <text evidence="1">The sequence shown here is derived from an EMBL/GenBank/DDBJ whole genome shotgun (WGS) entry which is preliminary data.</text>
</comment>